<feature type="compositionally biased region" description="Basic and acidic residues" evidence="1">
    <location>
        <begin position="121"/>
        <end position="137"/>
    </location>
</feature>
<dbReference type="InterPro" id="IPR058055">
    <property type="entry name" value="PA-PLA1"/>
</dbReference>
<dbReference type="InterPro" id="IPR057826">
    <property type="entry name" value="WWE_C20G8.02"/>
</dbReference>
<reference evidence="3" key="1">
    <citation type="submission" date="2017-08" db="EMBL/GenBank/DDBJ databases">
        <authorList>
            <person name="Cuomo C."/>
            <person name="Billmyre B."/>
            <person name="Heitman J."/>
        </authorList>
    </citation>
    <scope>NUCLEOTIDE SEQUENCE</scope>
    <source>
        <strain evidence="3">CBS 12478</strain>
    </source>
</reference>
<protein>
    <recommendedName>
        <fullName evidence="2">DDHD domain-containing protein</fullName>
    </recommendedName>
</protein>
<dbReference type="AlphaFoldDB" id="A0AAJ8LQM9"/>
<dbReference type="RefSeq" id="XP_065823749.1">
    <property type="nucleotide sequence ID" value="XM_065967677.1"/>
</dbReference>
<dbReference type="Pfam" id="PF02862">
    <property type="entry name" value="DDHD"/>
    <property type="match status" value="2"/>
</dbReference>
<dbReference type="SMART" id="SM01127">
    <property type="entry name" value="DDHD"/>
    <property type="match status" value="1"/>
</dbReference>
<feature type="compositionally biased region" description="Basic and acidic residues" evidence="1">
    <location>
        <begin position="93"/>
        <end position="114"/>
    </location>
</feature>
<dbReference type="SUPFAM" id="SSF53474">
    <property type="entry name" value="alpha/beta-Hydrolases"/>
    <property type="match status" value="1"/>
</dbReference>
<dbReference type="PROSITE" id="PS51043">
    <property type="entry name" value="DDHD"/>
    <property type="match status" value="1"/>
</dbReference>
<feature type="region of interest" description="Disordered" evidence="1">
    <location>
        <begin position="52"/>
        <end position="71"/>
    </location>
</feature>
<dbReference type="PANTHER" id="PTHR23509">
    <property type="entry name" value="PA-PL1 PHOSPHOLIPASE FAMILY"/>
    <property type="match status" value="1"/>
</dbReference>
<dbReference type="InterPro" id="IPR029058">
    <property type="entry name" value="AB_hydrolase_fold"/>
</dbReference>
<dbReference type="GO" id="GO:0004620">
    <property type="term" value="F:phospholipase activity"/>
    <property type="evidence" value="ECO:0007669"/>
    <property type="project" value="TreeGrafter"/>
</dbReference>
<feature type="compositionally biased region" description="Basic and acidic residues" evidence="1">
    <location>
        <begin position="387"/>
        <end position="399"/>
    </location>
</feature>
<evidence type="ECO:0000313" key="3">
    <source>
        <dbReference type="EMBL" id="WWD21039.1"/>
    </source>
</evidence>
<name>A0AAJ8LQM9_9TREE</name>
<feature type="region of interest" description="Disordered" evidence="1">
    <location>
        <begin position="422"/>
        <end position="441"/>
    </location>
</feature>
<dbReference type="GeneID" id="43587541"/>
<keyword evidence="4" id="KW-1185">Reference proteome</keyword>
<feature type="compositionally biased region" description="Basic and acidic residues" evidence="1">
    <location>
        <begin position="55"/>
        <end position="71"/>
    </location>
</feature>
<dbReference type="GO" id="GO:0046872">
    <property type="term" value="F:metal ion binding"/>
    <property type="evidence" value="ECO:0007669"/>
    <property type="project" value="InterPro"/>
</dbReference>
<gene>
    <name evidence="3" type="ORF">CI109_105520</name>
</gene>
<feature type="region of interest" description="Disordered" evidence="1">
    <location>
        <begin position="345"/>
        <end position="399"/>
    </location>
</feature>
<sequence>MSALPPDAPPPETPPLLPIPRLDVRWVHAGSQHLDLLPTPITAASTTYKAFVSEESSRIEDRWQTYADEERRKIVREWGSTEGEGAPARTKTKQTDKEKEGDKEKEKEKERRESVASSHSVDNDRLPTHPSDEHLNGEKANLNGDVKENGNGNGKVPEEGVIDPDHLGEDGDEQDLDAKYKDLIAKQQKEYENLEEIAGVPVSQDSLFEVSLPTLSLHPVFWSHTGPRVSVLRGTWFVSDETRPASWELAEEIERGYLEIKPWQPSYKHELAIAMALGPAGEEKLKYNLPAKFGSGLGIIFEDGEKGRLITTGTLTYISRAFWSTLRARPSGTYVYRGYGPAALASGKDKTEAASPGRSQTHSRRGSSSSQRSTVMEKSPSMHHRALSKDTSQKKDKSPEAIVKGLGLSAAETLNGVKKSVEGLSDDRRKGGPNVFSEDNRNAIEEENAPLVDSSEDDTPCTDLILVIHGIGQQLAAVYEAYNFVYAGNQLRQVVRKQSANPALASIIRDRRCQILPVQWRASLDLDGEKTDEDKEHGMDNRFSMSDITIHKSIPYVRELTNSVLLDIPLFMSHHRQKMIEAVCLQANKLYRLWIARNPEFEQNGRVHIIGHSLGSALVTHILSNQPTKMPSLTQLPKQVITGTRDRFLFNTSNLFLCGSPLGIFLHLEGAQLMPRKGRERTMRSPQDEALDRSGKFGCLAIDSLYNIFYFTDPIAYTLNAAVDAKLAGKRPPLAITSVTAPFYAPVTNSFSAISSYLPSMLGGGPSDKKPVRPGVIRLPSGIEMSGPHGEERLEGSRGERRFSALNPHGNVDFFLPSAGVSEYLDMITAHLSYWSDPSFAAFLLAEVFSTRLDIMRTGLGLARQAMQEGLAM</sequence>
<dbReference type="PANTHER" id="PTHR23509:SF6">
    <property type="entry name" value="PHOSPHOLIPASE C1020.13C-RELATED"/>
    <property type="match status" value="1"/>
</dbReference>
<feature type="domain" description="DDHD" evidence="2">
    <location>
        <begin position="648"/>
        <end position="850"/>
    </location>
</feature>
<dbReference type="EMBL" id="CP144060">
    <property type="protein sequence ID" value="WWD21039.1"/>
    <property type="molecule type" value="Genomic_DNA"/>
</dbReference>
<proteinExistence type="predicted"/>
<reference evidence="3" key="2">
    <citation type="submission" date="2024-01" db="EMBL/GenBank/DDBJ databases">
        <title>Comparative genomics of Cryptococcus and Kwoniella reveals pathogenesis evolution and contrasting modes of karyotype evolution via chromosome fusion or intercentromeric recombination.</title>
        <authorList>
            <person name="Coelho M.A."/>
            <person name="David-Palma M."/>
            <person name="Shea T."/>
            <person name="Bowers K."/>
            <person name="McGinley-Smith S."/>
            <person name="Mohammad A.W."/>
            <person name="Gnirke A."/>
            <person name="Yurkov A.M."/>
            <person name="Nowrousian M."/>
            <person name="Sun S."/>
            <person name="Cuomo C.A."/>
            <person name="Heitman J."/>
        </authorList>
    </citation>
    <scope>NUCLEOTIDE SEQUENCE</scope>
    <source>
        <strain evidence="3">CBS 12478</strain>
    </source>
</reference>
<evidence type="ECO:0000259" key="2">
    <source>
        <dbReference type="PROSITE" id="PS51043"/>
    </source>
</evidence>
<dbReference type="Pfam" id="PF23463">
    <property type="entry name" value="WWE_2"/>
    <property type="match status" value="1"/>
</dbReference>
<dbReference type="InterPro" id="IPR004177">
    <property type="entry name" value="DDHD_dom"/>
</dbReference>
<feature type="region of interest" description="Disordered" evidence="1">
    <location>
        <begin position="76"/>
        <end position="173"/>
    </location>
</feature>
<dbReference type="KEGG" id="ksn:43587541"/>
<evidence type="ECO:0000313" key="4">
    <source>
        <dbReference type="Proteomes" id="UP000322225"/>
    </source>
</evidence>
<evidence type="ECO:0000256" key="1">
    <source>
        <dbReference type="SAM" id="MobiDB-lite"/>
    </source>
</evidence>
<organism evidence="3 4">
    <name type="scientific">Kwoniella shandongensis</name>
    <dbReference type="NCBI Taxonomy" id="1734106"/>
    <lineage>
        <taxon>Eukaryota</taxon>
        <taxon>Fungi</taxon>
        <taxon>Dikarya</taxon>
        <taxon>Basidiomycota</taxon>
        <taxon>Agaricomycotina</taxon>
        <taxon>Tremellomycetes</taxon>
        <taxon>Tremellales</taxon>
        <taxon>Cryptococcaceae</taxon>
        <taxon>Kwoniella</taxon>
    </lineage>
</organism>
<dbReference type="Proteomes" id="UP000322225">
    <property type="component" value="Chromosome 10"/>
</dbReference>
<accession>A0AAJ8LQM9</accession>
<dbReference type="GO" id="GO:0005737">
    <property type="term" value="C:cytoplasm"/>
    <property type="evidence" value="ECO:0007669"/>
    <property type="project" value="TreeGrafter"/>
</dbReference>